<dbReference type="GO" id="GO:0030091">
    <property type="term" value="P:protein repair"/>
    <property type="evidence" value="ECO:0007669"/>
    <property type="project" value="InterPro"/>
</dbReference>
<dbReference type="GO" id="GO:0006979">
    <property type="term" value="P:response to oxidative stress"/>
    <property type="evidence" value="ECO:0007669"/>
    <property type="project" value="InterPro"/>
</dbReference>
<evidence type="ECO:0000256" key="3">
    <source>
        <dbReference type="ARBA" id="ARBA00022833"/>
    </source>
</evidence>
<dbReference type="PANTHER" id="PTHR46081">
    <property type="entry name" value="PEPTIDE METHIONINE SULFOXIDE REDUCTASE 2"/>
    <property type="match status" value="1"/>
</dbReference>
<gene>
    <name evidence="7" type="ORF">ACO22_01487</name>
</gene>
<keyword evidence="3 5" id="KW-0862">Zinc</keyword>
<dbReference type="GO" id="GO:0033743">
    <property type="term" value="F:peptide-methionine (R)-S-oxide reductase activity"/>
    <property type="evidence" value="ECO:0007669"/>
    <property type="project" value="UniProtKB-EC"/>
</dbReference>
<accession>A0A1D2JLB2</accession>
<dbReference type="EC" id="1.8.4.12" evidence="5"/>
<comment type="catalytic activity">
    <reaction evidence="5">
        <text>L-methionyl-[protein] + [thioredoxin]-disulfide + H2O = L-methionyl-(R)-S-oxide-[protein] + [thioredoxin]-dithiol</text>
        <dbReference type="Rhea" id="RHEA:24164"/>
        <dbReference type="Rhea" id="RHEA-COMP:10698"/>
        <dbReference type="Rhea" id="RHEA-COMP:10700"/>
        <dbReference type="Rhea" id="RHEA-COMP:12313"/>
        <dbReference type="Rhea" id="RHEA-COMP:12314"/>
        <dbReference type="ChEBI" id="CHEBI:15377"/>
        <dbReference type="ChEBI" id="CHEBI:16044"/>
        <dbReference type="ChEBI" id="CHEBI:29950"/>
        <dbReference type="ChEBI" id="CHEBI:45764"/>
        <dbReference type="ChEBI" id="CHEBI:50058"/>
        <dbReference type="EC" id="1.8.4.12"/>
    </reaction>
</comment>
<protein>
    <recommendedName>
        <fullName evidence="5">Peptide-methionine (R)-S-oxide reductase</fullName>
        <ecNumber evidence="5">1.8.4.12</ecNumber>
    </recommendedName>
</protein>
<dbReference type="Proteomes" id="UP000242814">
    <property type="component" value="Unassembled WGS sequence"/>
</dbReference>
<evidence type="ECO:0000259" key="6">
    <source>
        <dbReference type="PROSITE" id="PS51790"/>
    </source>
</evidence>
<sequence length="233" mass="26057">MLPTLRNLHLHRRIIHTQGFLSSLPRQLVGSNRSLHSDLRRLARKHRPLLTGPRTVLFSSMPAIPFLSSLFRSSSSNTTYEMEFPDKRTDDEWRAVLTQEQFRILRNKGTESPGSGKYDKHAPLSGIYECAGCGAPLYKASHKFVSGCGWPAFFDSVPGAVLRKEDRSFGMKRTEIVCSNCGGHLGHVFKGEGYKTPTNERHCVNSISLSFTKDEAKLSKNGKKEGMEGETSK</sequence>
<dbReference type="Gene3D" id="2.170.150.20">
    <property type="entry name" value="Peptide methionine sulfoxide reductase"/>
    <property type="match status" value="1"/>
</dbReference>
<evidence type="ECO:0000313" key="8">
    <source>
        <dbReference type="Proteomes" id="UP000242814"/>
    </source>
</evidence>
<dbReference type="InterPro" id="IPR002579">
    <property type="entry name" value="Met_Sox_Rdtase_MsrB_dom"/>
</dbReference>
<reference evidence="7 8" key="1">
    <citation type="submission" date="2016-06" db="EMBL/GenBank/DDBJ databases">
        <authorList>
            <person name="Kjaerup R.B."/>
            <person name="Dalgaard T.S."/>
            <person name="Juul-Madsen H.R."/>
        </authorList>
    </citation>
    <scope>NUCLEOTIDE SEQUENCE [LARGE SCALE GENOMIC DNA]</scope>
    <source>
        <strain evidence="7 8">Pb300</strain>
    </source>
</reference>
<dbReference type="VEuPathDB" id="FungiDB:PADG_03508"/>
<dbReference type="AlphaFoldDB" id="A0A1D2JLB2"/>
<dbReference type="Pfam" id="PF01641">
    <property type="entry name" value="SelR"/>
    <property type="match status" value="1"/>
</dbReference>
<dbReference type="NCBIfam" id="TIGR00357">
    <property type="entry name" value="peptide-methionine (R)-S-oxide reductase MsrB"/>
    <property type="match status" value="1"/>
</dbReference>
<comment type="similarity">
    <text evidence="1 5">Belongs to the MsrB Met sulfoxide reductase family.</text>
</comment>
<dbReference type="SUPFAM" id="SSF51316">
    <property type="entry name" value="Mss4-like"/>
    <property type="match status" value="1"/>
</dbReference>
<dbReference type="GO" id="GO:0046872">
    <property type="term" value="F:metal ion binding"/>
    <property type="evidence" value="ECO:0007669"/>
    <property type="project" value="UniProtKB-KW"/>
</dbReference>
<dbReference type="VEuPathDB" id="FungiDB:PABG_11443"/>
<comment type="caution">
    <text evidence="7">The sequence shown here is derived from an EMBL/GenBank/DDBJ whole genome shotgun (WGS) entry which is preliminary data.</text>
</comment>
<name>A0A1D2JLB2_PARBR</name>
<dbReference type="PROSITE" id="PS51790">
    <property type="entry name" value="MSRB"/>
    <property type="match status" value="1"/>
</dbReference>
<feature type="domain" description="MsrB" evidence="6">
    <location>
        <begin position="90"/>
        <end position="214"/>
    </location>
</feature>
<dbReference type="EMBL" id="LZYO01000037">
    <property type="protein sequence ID" value="ODH40888.1"/>
    <property type="molecule type" value="Genomic_DNA"/>
</dbReference>
<keyword evidence="2 5" id="KW-0479">Metal-binding</keyword>
<dbReference type="InterPro" id="IPR028427">
    <property type="entry name" value="Met_Sox_Rdtase_MsrB"/>
</dbReference>
<dbReference type="PANTHER" id="PTHR46081:SF8">
    <property type="entry name" value="PEPTIDE METHIONINE SULFOXIDE REDUCTASE 2"/>
    <property type="match status" value="1"/>
</dbReference>
<organism evidence="7 8">
    <name type="scientific">Paracoccidioides brasiliensis</name>
    <dbReference type="NCBI Taxonomy" id="121759"/>
    <lineage>
        <taxon>Eukaryota</taxon>
        <taxon>Fungi</taxon>
        <taxon>Dikarya</taxon>
        <taxon>Ascomycota</taxon>
        <taxon>Pezizomycotina</taxon>
        <taxon>Eurotiomycetes</taxon>
        <taxon>Eurotiomycetidae</taxon>
        <taxon>Onygenales</taxon>
        <taxon>Ajellomycetaceae</taxon>
        <taxon>Paracoccidioides</taxon>
    </lineage>
</organism>
<evidence type="ECO:0000256" key="5">
    <source>
        <dbReference type="RuleBase" id="RU365044"/>
    </source>
</evidence>
<evidence type="ECO:0000256" key="1">
    <source>
        <dbReference type="ARBA" id="ARBA00007174"/>
    </source>
</evidence>
<evidence type="ECO:0000313" key="7">
    <source>
        <dbReference type="EMBL" id="ODH40888.1"/>
    </source>
</evidence>
<evidence type="ECO:0000256" key="4">
    <source>
        <dbReference type="ARBA" id="ARBA00023002"/>
    </source>
</evidence>
<evidence type="ECO:0000256" key="2">
    <source>
        <dbReference type="ARBA" id="ARBA00022723"/>
    </source>
</evidence>
<dbReference type="InterPro" id="IPR011057">
    <property type="entry name" value="Mss4-like_sf"/>
</dbReference>
<comment type="cofactor">
    <cofactor evidence="5">
        <name>Zn(2+)</name>
        <dbReference type="ChEBI" id="CHEBI:29105"/>
    </cofactor>
    <text evidence="5">Binds 1 zinc ion per subunit.</text>
</comment>
<keyword evidence="4 5" id="KW-0560">Oxidoreductase</keyword>
<proteinExistence type="inferred from homology"/>